<evidence type="ECO:0000256" key="7">
    <source>
        <dbReference type="ARBA" id="ARBA00022729"/>
    </source>
</evidence>
<evidence type="ECO:0000256" key="3">
    <source>
        <dbReference type="ARBA" id="ARBA00004922"/>
    </source>
</evidence>
<evidence type="ECO:0000313" key="12">
    <source>
        <dbReference type="EMBL" id="CAD7225090.1"/>
    </source>
</evidence>
<keyword evidence="9 11" id="KW-1133">Transmembrane helix</keyword>
<evidence type="ECO:0000256" key="9">
    <source>
        <dbReference type="ARBA" id="ARBA00022989"/>
    </source>
</evidence>
<feature type="transmembrane region" description="Helical" evidence="11">
    <location>
        <begin position="424"/>
        <end position="446"/>
    </location>
</feature>
<dbReference type="AlphaFoldDB" id="A0A7R8ZHZ6"/>
<comment type="pathway">
    <text evidence="3 11">Protein modification; protein glycosylation.</text>
</comment>
<keyword evidence="7" id="KW-0732">Signal</keyword>
<gene>
    <name evidence="12" type="ORF">CTOB1V02_LOCUS3037</name>
</gene>
<dbReference type="EMBL" id="OB660498">
    <property type="protein sequence ID" value="CAD7225090.1"/>
    <property type="molecule type" value="Genomic_DNA"/>
</dbReference>
<reference evidence="12" key="1">
    <citation type="submission" date="2020-11" db="EMBL/GenBank/DDBJ databases">
        <authorList>
            <person name="Tran Van P."/>
        </authorList>
    </citation>
    <scope>NUCLEOTIDE SEQUENCE</scope>
</reference>
<comment type="similarity">
    <text evidence="4 11">Belongs to the OST1 family.</text>
</comment>
<proteinExistence type="inferred from homology"/>
<sequence>MTGHGMQGISGVKSRSVGVVQGALVINDATRKIDLTSQLVKIQSELKIENAGSTPETIFSYLILDEEAEKLSFFQPYRMNGKQQSALPYKISKSQTPGAVQYDISVTIPAAGKVELLIEEVFGRRLVPFPKAIKQTEAQFVRFTGSAVLYSPYEVKNQQTTIELSSSTIESYTKVAPVRNVDTKIIYGAYENTAPLEKREIVIHYQNLTPFLSVTKLTRWIEVSHWGNIAVEEIIDVEHTGAKLTGAFSRTEHQRLSNSNAVNKYKTILPAAAMDVYYRDEIGNISTSRLRILDDSVEMEISPRFPLYGGWKTSYKIGYNVPAYEYLRKGNGDSYSLRMRFIDHVFDNMHVDEAQLIIVLPEHSSDIRFMGPSREFGMELLPQTNYKTFLNTVGRPVINVRKYNLVEDHIADFEIVYKYPSWRLLLQPVLLVSAFFLLFFTIIIYVRIDFSITKASGIPLTLGWSEDEASEARMKAAGYSEEAKNCQDKRDRLYKQFDSAVAGFKSSKDNAALQATIRGLNQEYKALTQTISELMGKVKGAGPDVSERLADLQRHDKQIKEIIEQQIRDAEKLVSGKMNKQEYIKTEAVLAKKRSEAEDRLASIVEAL</sequence>
<keyword evidence="8 11" id="KW-0256">Endoplasmic reticulum</keyword>
<evidence type="ECO:0000256" key="4">
    <source>
        <dbReference type="ARBA" id="ARBA00008905"/>
    </source>
</evidence>
<evidence type="ECO:0000256" key="5">
    <source>
        <dbReference type="ARBA" id="ARBA00017611"/>
    </source>
</evidence>
<dbReference type="PANTHER" id="PTHR21049">
    <property type="entry name" value="RIBOPHORIN I"/>
    <property type="match status" value="1"/>
</dbReference>
<evidence type="ECO:0000256" key="10">
    <source>
        <dbReference type="ARBA" id="ARBA00023136"/>
    </source>
</evidence>
<dbReference type="GO" id="GO:0008250">
    <property type="term" value="C:oligosaccharyltransferase complex"/>
    <property type="evidence" value="ECO:0007669"/>
    <property type="project" value="UniProtKB-UniRule"/>
</dbReference>
<dbReference type="Pfam" id="PF04597">
    <property type="entry name" value="Ribophorin_I"/>
    <property type="match status" value="1"/>
</dbReference>
<evidence type="ECO:0000256" key="8">
    <source>
        <dbReference type="ARBA" id="ARBA00022824"/>
    </source>
</evidence>
<organism evidence="12">
    <name type="scientific">Cyprideis torosa</name>
    <dbReference type="NCBI Taxonomy" id="163714"/>
    <lineage>
        <taxon>Eukaryota</taxon>
        <taxon>Metazoa</taxon>
        <taxon>Ecdysozoa</taxon>
        <taxon>Arthropoda</taxon>
        <taxon>Crustacea</taxon>
        <taxon>Oligostraca</taxon>
        <taxon>Ostracoda</taxon>
        <taxon>Podocopa</taxon>
        <taxon>Podocopida</taxon>
        <taxon>Cytherocopina</taxon>
        <taxon>Cytheroidea</taxon>
        <taxon>Cytherideidae</taxon>
        <taxon>Cyprideis</taxon>
    </lineage>
</organism>
<name>A0A7R8ZHZ6_9CRUS</name>
<evidence type="ECO:0000256" key="11">
    <source>
        <dbReference type="RuleBase" id="RU361143"/>
    </source>
</evidence>
<comment type="subcellular location">
    <subcellularLocation>
        <location evidence="2 11">Endoplasmic reticulum membrane</location>
        <topology evidence="2 11">Single-pass type I membrane protein</topology>
    </subcellularLocation>
</comment>
<evidence type="ECO:0000256" key="6">
    <source>
        <dbReference type="ARBA" id="ARBA00022692"/>
    </source>
</evidence>
<dbReference type="PANTHER" id="PTHR21049:SF0">
    <property type="entry name" value="DOLICHYL-DIPHOSPHOOLIGOSACCHARIDE--PROTEIN GLYCOSYLTRANSFERASE SUBUNIT 1"/>
    <property type="match status" value="1"/>
</dbReference>
<dbReference type="InterPro" id="IPR007676">
    <property type="entry name" value="Ribophorin_I"/>
</dbReference>
<evidence type="ECO:0000256" key="2">
    <source>
        <dbReference type="ARBA" id="ARBA00004115"/>
    </source>
</evidence>
<evidence type="ECO:0000256" key="1">
    <source>
        <dbReference type="ARBA" id="ARBA00002791"/>
    </source>
</evidence>
<keyword evidence="6 11" id="KW-0812">Transmembrane</keyword>
<protein>
    <recommendedName>
        <fullName evidence="5 11">Dolichyl-diphosphooligosaccharide--protein glycosyltransferase subunit 1</fullName>
    </recommendedName>
</protein>
<comment type="function">
    <text evidence="1 11">Subunit of the oligosaccharyl transferase (OST) complex that catalyzes the initial transfer of a defined glycan (Glc(3)Man(9)GlcNAc(2) in eukaryotes) from the lipid carrier dolichol-pyrophosphate to an asparagine residue within an Asn-X-Ser/Thr consensus motif in nascent polypeptide chains, the first step in protein N-glycosylation. N-glycosylation occurs cotranslationally and the complex associates with the Sec61 complex at the channel-forming translocon complex that mediates protein translocation across the endoplasmic reticulum (ER). All subunits are required for a maximal enzyme activity.</text>
</comment>
<comment type="subunit">
    <text evidence="11">Component of the oligosaccharyltransferase (OST) complex.</text>
</comment>
<dbReference type="OrthoDB" id="310030at2759"/>
<accession>A0A7R8ZHZ6</accession>
<dbReference type="GO" id="GO:0018279">
    <property type="term" value="P:protein N-linked glycosylation via asparagine"/>
    <property type="evidence" value="ECO:0007669"/>
    <property type="project" value="TreeGrafter"/>
</dbReference>
<dbReference type="UniPathway" id="UPA00378"/>
<keyword evidence="10 11" id="KW-0472">Membrane</keyword>